<organism evidence="2 3">
    <name type="scientific">Parnassius apollo</name>
    <name type="common">Apollo butterfly</name>
    <name type="synonym">Papilio apollo</name>
    <dbReference type="NCBI Taxonomy" id="110799"/>
    <lineage>
        <taxon>Eukaryota</taxon>
        <taxon>Metazoa</taxon>
        <taxon>Ecdysozoa</taxon>
        <taxon>Arthropoda</taxon>
        <taxon>Hexapoda</taxon>
        <taxon>Insecta</taxon>
        <taxon>Pterygota</taxon>
        <taxon>Neoptera</taxon>
        <taxon>Endopterygota</taxon>
        <taxon>Lepidoptera</taxon>
        <taxon>Glossata</taxon>
        <taxon>Ditrysia</taxon>
        <taxon>Papilionoidea</taxon>
        <taxon>Papilionidae</taxon>
        <taxon>Parnassiinae</taxon>
        <taxon>Parnassini</taxon>
        <taxon>Parnassius</taxon>
        <taxon>Parnassius</taxon>
    </lineage>
</organism>
<proteinExistence type="predicted"/>
<feature type="region of interest" description="Disordered" evidence="1">
    <location>
        <begin position="18"/>
        <end position="77"/>
    </location>
</feature>
<sequence length="77" mass="8409">MRPASKTNEFVQESYAFKSSDMRQKSCENSRSISSTFSHEEESSTNSSSTPNPTSNSSKGSDNILEHAKTVQVGMAD</sequence>
<evidence type="ECO:0000313" key="3">
    <source>
        <dbReference type="Proteomes" id="UP000691718"/>
    </source>
</evidence>
<evidence type="ECO:0000256" key="1">
    <source>
        <dbReference type="SAM" id="MobiDB-lite"/>
    </source>
</evidence>
<evidence type="ECO:0000313" key="2">
    <source>
        <dbReference type="EMBL" id="CAG5028576.1"/>
    </source>
</evidence>
<gene>
    <name evidence="2" type="ORF">PAPOLLO_LOCUS19081</name>
</gene>
<accession>A0A8S3XJ17</accession>
<protein>
    <submittedName>
        <fullName evidence="2">(apollo) hypothetical protein</fullName>
    </submittedName>
</protein>
<dbReference type="AlphaFoldDB" id="A0A8S3XJ17"/>
<feature type="compositionally biased region" description="Low complexity" evidence="1">
    <location>
        <begin position="44"/>
        <end position="58"/>
    </location>
</feature>
<dbReference type="EMBL" id="CAJQZP010001196">
    <property type="protein sequence ID" value="CAG5028576.1"/>
    <property type="molecule type" value="Genomic_DNA"/>
</dbReference>
<reference evidence="2" key="1">
    <citation type="submission" date="2021-04" db="EMBL/GenBank/DDBJ databases">
        <authorList>
            <person name="Tunstrom K."/>
        </authorList>
    </citation>
    <scope>NUCLEOTIDE SEQUENCE</scope>
</reference>
<dbReference type="Proteomes" id="UP000691718">
    <property type="component" value="Unassembled WGS sequence"/>
</dbReference>
<comment type="caution">
    <text evidence="2">The sequence shown here is derived from an EMBL/GenBank/DDBJ whole genome shotgun (WGS) entry which is preliminary data.</text>
</comment>
<keyword evidence="3" id="KW-1185">Reference proteome</keyword>
<name>A0A8S3XJ17_PARAO</name>